<feature type="compositionally biased region" description="Polar residues" evidence="1">
    <location>
        <begin position="209"/>
        <end position="219"/>
    </location>
</feature>
<accession>A0ABZ1LFS7</accession>
<gene>
    <name evidence="2" type="ORF">OG814_24410</name>
</gene>
<evidence type="ECO:0000313" key="3">
    <source>
        <dbReference type="Proteomes" id="UP001622594"/>
    </source>
</evidence>
<feature type="compositionally biased region" description="Gly residues" evidence="1">
    <location>
        <begin position="403"/>
        <end position="428"/>
    </location>
</feature>
<feature type="compositionally biased region" description="Gly residues" evidence="1">
    <location>
        <begin position="360"/>
        <end position="371"/>
    </location>
</feature>
<feature type="region of interest" description="Disordered" evidence="1">
    <location>
        <begin position="185"/>
        <end position="506"/>
    </location>
</feature>
<feature type="compositionally biased region" description="Low complexity" evidence="1">
    <location>
        <begin position="226"/>
        <end position="251"/>
    </location>
</feature>
<proteinExistence type="predicted"/>
<evidence type="ECO:0000313" key="2">
    <source>
        <dbReference type="EMBL" id="WTR72198.1"/>
    </source>
</evidence>
<name>A0ABZ1LFS7_9ACTN</name>
<evidence type="ECO:0008006" key="4">
    <source>
        <dbReference type="Google" id="ProtNLM"/>
    </source>
</evidence>
<dbReference type="Proteomes" id="UP001622594">
    <property type="component" value="Chromosome"/>
</dbReference>
<reference evidence="2 3" key="1">
    <citation type="submission" date="2022-10" db="EMBL/GenBank/DDBJ databases">
        <title>The complete genomes of actinobacterial strains from the NBC collection.</title>
        <authorList>
            <person name="Joergensen T.S."/>
            <person name="Alvarez Arevalo M."/>
            <person name="Sterndorff E.B."/>
            <person name="Faurdal D."/>
            <person name="Vuksanovic O."/>
            <person name="Mourched A.-S."/>
            <person name="Charusanti P."/>
            <person name="Shaw S."/>
            <person name="Blin K."/>
            <person name="Weber T."/>
        </authorList>
    </citation>
    <scope>NUCLEOTIDE SEQUENCE [LARGE SCALE GENOMIC DNA]</scope>
    <source>
        <strain evidence="2 3">NBC_00123</strain>
    </source>
</reference>
<organism evidence="2 3">
    <name type="scientific">Streptomyces zaomyceticus</name>
    <dbReference type="NCBI Taxonomy" id="68286"/>
    <lineage>
        <taxon>Bacteria</taxon>
        <taxon>Bacillati</taxon>
        <taxon>Actinomycetota</taxon>
        <taxon>Actinomycetes</taxon>
        <taxon>Kitasatosporales</taxon>
        <taxon>Streptomycetaceae</taxon>
        <taxon>Streptomyces</taxon>
    </lineage>
</organism>
<dbReference type="RefSeq" id="WP_327162305.1">
    <property type="nucleotide sequence ID" value="NZ_CP108188.1"/>
</dbReference>
<dbReference type="EMBL" id="CP108188">
    <property type="protein sequence ID" value="WTR72198.1"/>
    <property type="molecule type" value="Genomic_DNA"/>
</dbReference>
<evidence type="ECO:0000256" key="1">
    <source>
        <dbReference type="SAM" id="MobiDB-lite"/>
    </source>
</evidence>
<feature type="compositionally biased region" description="Pro residues" evidence="1">
    <location>
        <begin position="295"/>
        <end position="307"/>
    </location>
</feature>
<protein>
    <recommendedName>
        <fullName evidence="4">Collagen alpha 1(II) chain</fullName>
    </recommendedName>
</protein>
<feature type="compositionally biased region" description="Basic and acidic residues" evidence="1">
    <location>
        <begin position="473"/>
        <end position="486"/>
    </location>
</feature>
<sequence length="506" mass="52158">MRPAEGGGGGGTDFSGMSHQQMLAWLDEASSFYVGDAAQRLKTIGMQMEKIAEDLRVRMKGMDWEGEAEKAFVEWATNVANSTSALATYSKKGAVPMEDNSNAIASAQSAMPRYTSHEQAKENLAAARKYHNDPDSQTIAGKAKSSMADSEDAAAIQAKEEANRQAAAAEMRRLSSTYQWSSHRMNNEVPPTFPPPPGAFVPENIGDRGTSNNIGSTPQGERRTVGSDTGTSTNTDTTRPQQDTRTTPDTNIVQPPNDPSRPTNPVRPEVRPDVPVDLGIDSVDTLPPTTTTPGPTTPTPGGPPPINKPDGVTPPFVTTTGMPPLPGKAGPGSLPPTGPVTGGTRNPMATGPRGLPTGPGPLGGTREGISGGKAVPNAGRPQTGLPRSTVIGAEQGGRNATGMGRGMGGGMGGPMGGGMGAGQNGISGGRRLAGETGGVVGGKAQRAGTTGTGARPFTPGGSGLVRGGSTQAGDRREETNGERPDYLVEDEETWQQGRRVAPPVID</sequence>
<feature type="region of interest" description="Disordered" evidence="1">
    <location>
        <begin position="129"/>
        <end position="170"/>
    </location>
</feature>
<keyword evidence="3" id="KW-1185">Reference proteome</keyword>